<accession>A0A7W5B8Y1</accession>
<dbReference type="PANTHER" id="PTHR36924">
    <property type="entry name" value="ANTITOXIN HIGA-1"/>
    <property type="match status" value="1"/>
</dbReference>
<dbReference type="SUPFAM" id="SSF47413">
    <property type="entry name" value="lambda repressor-like DNA-binding domains"/>
    <property type="match status" value="1"/>
</dbReference>
<gene>
    <name evidence="3" type="ORF">FHS03_001749</name>
</gene>
<evidence type="ECO:0000313" key="3">
    <source>
        <dbReference type="EMBL" id="MBB3118704.1"/>
    </source>
</evidence>
<name>A0A7W5B8Y1_9BURK</name>
<keyword evidence="4" id="KW-1185">Reference proteome</keyword>
<evidence type="ECO:0000259" key="2">
    <source>
        <dbReference type="PROSITE" id="PS50943"/>
    </source>
</evidence>
<evidence type="ECO:0000256" key="1">
    <source>
        <dbReference type="ARBA" id="ARBA00023125"/>
    </source>
</evidence>
<dbReference type="EMBL" id="JACHXD010000004">
    <property type="protein sequence ID" value="MBB3118704.1"/>
    <property type="molecule type" value="Genomic_DNA"/>
</dbReference>
<comment type="caution">
    <text evidence="3">The sequence shown here is derived from an EMBL/GenBank/DDBJ whole genome shotgun (WGS) entry which is preliminary data.</text>
</comment>
<dbReference type="AlphaFoldDB" id="A0A7W5B8Y1"/>
<sequence>MDESLEEIHPGEILFEEFMRPLAMSAQQLGDSLGLPAPTIEAFIQGQASVSEDLAQSLGAYFETSPAFWLNLQAEYDRRVAASNTAARA</sequence>
<organism evidence="3 4">
    <name type="scientific">Pseudoduganella violacea</name>
    <dbReference type="NCBI Taxonomy" id="1715466"/>
    <lineage>
        <taxon>Bacteria</taxon>
        <taxon>Pseudomonadati</taxon>
        <taxon>Pseudomonadota</taxon>
        <taxon>Betaproteobacteria</taxon>
        <taxon>Burkholderiales</taxon>
        <taxon>Oxalobacteraceae</taxon>
        <taxon>Telluria group</taxon>
        <taxon>Pseudoduganella</taxon>
    </lineage>
</organism>
<dbReference type="InterPro" id="IPR001387">
    <property type="entry name" value="Cro/C1-type_HTH"/>
</dbReference>
<dbReference type="InterPro" id="IPR010982">
    <property type="entry name" value="Lambda_DNA-bd_dom_sf"/>
</dbReference>
<dbReference type="Gene3D" id="1.10.260.40">
    <property type="entry name" value="lambda repressor-like DNA-binding domains"/>
    <property type="match status" value="1"/>
</dbReference>
<proteinExistence type="predicted"/>
<feature type="domain" description="HTH cro/C1-type" evidence="2">
    <location>
        <begin position="24"/>
        <end position="69"/>
    </location>
</feature>
<dbReference type="InterPro" id="IPR013430">
    <property type="entry name" value="Toxin_antidote_HigA"/>
</dbReference>
<dbReference type="RefSeq" id="WP_183440612.1">
    <property type="nucleotide sequence ID" value="NZ_JACHXD010000004.1"/>
</dbReference>
<dbReference type="PANTHER" id="PTHR36924:SF1">
    <property type="entry name" value="ANTITOXIN HIGA-1"/>
    <property type="match status" value="1"/>
</dbReference>
<keyword evidence="1" id="KW-0238">DNA-binding</keyword>
<evidence type="ECO:0000313" key="4">
    <source>
        <dbReference type="Proteomes" id="UP000541535"/>
    </source>
</evidence>
<protein>
    <submittedName>
        <fullName evidence="3">Addiction module HigA family antidote</fullName>
    </submittedName>
</protein>
<dbReference type="Proteomes" id="UP000541535">
    <property type="component" value="Unassembled WGS sequence"/>
</dbReference>
<dbReference type="GO" id="GO:0003677">
    <property type="term" value="F:DNA binding"/>
    <property type="evidence" value="ECO:0007669"/>
    <property type="project" value="UniProtKB-KW"/>
</dbReference>
<dbReference type="NCBIfam" id="TIGR02607">
    <property type="entry name" value="antidote_HigA"/>
    <property type="match status" value="1"/>
</dbReference>
<reference evidence="3 4" key="1">
    <citation type="submission" date="2020-08" db="EMBL/GenBank/DDBJ databases">
        <title>Genomic Encyclopedia of Type Strains, Phase III (KMG-III): the genomes of soil and plant-associated and newly described type strains.</title>
        <authorList>
            <person name="Whitman W."/>
        </authorList>
    </citation>
    <scope>NUCLEOTIDE SEQUENCE [LARGE SCALE GENOMIC DNA]</scope>
    <source>
        <strain evidence="3 4">CECT 8897</strain>
    </source>
</reference>
<dbReference type="PROSITE" id="PS50943">
    <property type="entry name" value="HTH_CROC1"/>
    <property type="match status" value="1"/>
</dbReference>